<protein>
    <submittedName>
        <fullName evidence="1">Uncharacterized protein</fullName>
    </submittedName>
</protein>
<organism evidence="1 2">
    <name type="scientific">Pleuronectes platessa</name>
    <name type="common">European plaice</name>
    <dbReference type="NCBI Taxonomy" id="8262"/>
    <lineage>
        <taxon>Eukaryota</taxon>
        <taxon>Metazoa</taxon>
        <taxon>Chordata</taxon>
        <taxon>Craniata</taxon>
        <taxon>Vertebrata</taxon>
        <taxon>Euteleostomi</taxon>
        <taxon>Actinopterygii</taxon>
        <taxon>Neopterygii</taxon>
        <taxon>Teleostei</taxon>
        <taxon>Neoteleostei</taxon>
        <taxon>Acanthomorphata</taxon>
        <taxon>Carangaria</taxon>
        <taxon>Pleuronectiformes</taxon>
        <taxon>Pleuronectoidei</taxon>
        <taxon>Pleuronectidae</taxon>
        <taxon>Pleuronectes</taxon>
    </lineage>
</organism>
<dbReference type="Proteomes" id="UP001153269">
    <property type="component" value="Unassembled WGS sequence"/>
</dbReference>
<sequence length="188" mass="20929">MDSASVPPRCTHHLSIYPPHLYPAPPPPSRHVPSPSRRRAINHHIPMLYGNGRKNPAFNVILPSLSSTSRSVSVHPSCVQSGPTDKSYPPQVVKCVRAGFCHLSGTFAGINIDSVKTSRPNGGRLHEAEVWDLPPVPTGLRLFWLLPDWLKRSFRDRWKRRQADCLIEDRVVQQICGGGSVHVLIDQS</sequence>
<dbReference type="AlphaFoldDB" id="A0A9N7Y5S0"/>
<name>A0A9N7Y5S0_PLEPL</name>
<accession>A0A9N7Y5S0</accession>
<gene>
    <name evidence="1" type="ORF">PLEPLA_LOCUS1222</name>
</gene>
<dbReference type="EMBL" id="CADEAL010000058">
    <property type="protein sequence ID" value="CAB1413522.1"/>
    <property type="molecule type" value="Genomic_DNA"/>
</dbReference>
<evidence type="ECO:0000313" key="2">
    <source>
        <dbReference type="Proteomes" id="UP001153269"/>
    </source>
</evidence>
<evidence type="ECO:0000313" key="1">
    <source>
        <dbReference type="EMBL" id="CAB1413522.1"/>
    </source>
</evidence>
<proteinExistence type="predicted"/>
<comment type="caution">
    <text evidence="1">The sequence shown here is derived from an EMBL/GenBank/DDBJ whole genome shotgun (WGS) entry which is preliminary data.</text>
</comment>
<reference evidence="1" key="1">
    <citation type="submission" date="2020-03" db="EMBL/GenBank/DDBJ databases">
        <authorList>
            <person name="Weist P."/>
        </authorList>
    </citation>
    <scope>NUCLEOTIDE SEQUENCE</scope>
</reference>
<keyword evidence="2" id="KW-1185">Reference proteome</keyword>